<feature type="non-terminal residue" evidence="1">
    <location>
        <position position="1"/>
    </location>
</feature>
<sequence>ISYPTAAQCLLDCKSAASLVVTVVTAATSALPTVVPPPVTLLVTAHPLETCGFFGSVCGFTGVSLDSLVEHPTLPKSTPMFRISSSPDLVTIYSHRHSPTLTSCITGLFATAYTPDIEAAPSRQGFYGAKLHRLNLLLLVTARFTVQECGYTKFTRYYFTAASPSHYAVSSIDGSSHNRLCGSPIHFLLTGTTVQELLDVLLKPYLYSSSLHWRVETLVHQSQDLMSAEALTKSYRLLHMTPLPPLFRVRLVSPSYHLYVARSSSLQATTIAPQAAVTTSIFRLERFSTFSGELLESSPRLPQVPVLLRMLPNSNGLRLT</sequence>
<comment type="caution">
    <text evidence="1">The sequence shown here is derived from an EMBL/GenBank/DDBJ whole genome shotgun (WGS) entry which is preliminary data.</text>
</comment>
<organism evidence="1 2">
    <name type="scientific">Brassica napus</name>
    <name type="common">Rape</name>
    <dbReference type="NCBI Taxonomy" id="3708"/>
    <lineage>
        <taxon>Eukaryota</taxon>
        <taxon>Viridiplantae</taxon>
        <taxon>Streptophyta</taxon>
        <taxon>Embryophyta</taxon>
        <taxon>Tracheophyta</taxon>
        <taxon>Spermatophyta</taxon>
        <taxon>Magnoliopsida</taxon>
        <taxon>eudicotyledons</taxon>
        <taxon>Gunneridae</taxon>
        <taxon>Pentapetalae</taxon>
        <taxon>rosids</taxon>
        <taxon>malvids</taxon>
        <taxon>Brassicales</taxon>
        <taxon>Brassicaceae</taxon>
        <taxon>Brassiceae</taxon>
        <taxon>Brassica</taxon>
    </lineage>
</organism>
<accession>A0ABQ8C0I6</accession>
<gene>
    <name evidence="1" type="ORF">HID58_033850</name>
</gene>
<dbReference type="Proteomes" id="UP000824890">
    <property type="component" value="Unassembled WGS sequence"/>
</dbReference>
<proteinExistence type="predicted"/>
<protein>
    <submittedName>
        <fullName evidence="1">Uncharacterized protein</fullName>
    </submittedName>
</protein>
<keyword evidence="2" id="KW-1185">Reference proteome</keyword>
<evidence type="ECO:0000313" key="2">
    <source>
        <dbReference type="Proteomes" id="UP000824890"/>
    </source>
</evidence>
<evidence type="ECO:0000313" key="1">
    <source>
        <dbReference type="EMBL" id="KAH0910529.1"/>
    </source>
</evidence>
<dbReference type="EMBL" id="JAGKQM010000009">
    <property type="protein sequence ID" value="KAH0910529.1"/>
    <property type="molecule type" value="Genomic_DNA"/>
</dbReference>
<name>A0ABQ8C0I6_BRANA</name>
<reference evidence="1 2" key="1">
    <citation type="submission" date="2021-05" db="EMBL/GenBank/DDBJ databases">
        <title>Genome Assembly of Synthetic Allotetraploid Brassica napus Reveals Homoeologous Exchanges between Subgenomes.</title>
        <authorList>
            <person name="Davis J.T."/>
        </authorList>
    </citation>
    <scope>NUCLEOTIDE SEQUENCE [LARGE SCALE GENOMIC DNA]</scope>
    <source>
        <strain evidence="2">cv. Da-Ae</strain>
        <tissue evidence="1">Seedling</tissue>
    </source>
</reference>